<dbReference type="RefSeq" id="WP_137250280.1">
    <property type="nucleotide sequence ID" value="NZ_SZQA01000033.1"/>
</dbReference>
<accession>A0A4U3MAT3</accession>
<evidence type="ECO:0000313" key="1">
    <source>
        <dbReference type="EMBL" id="TKK84696.1"/>
    </source>
</evidence>
<dbReference type="Pfam" id="PF12322">
    <property type="entry name" value="T4_baseplate"/>
    <property type="match status" value="1"/>
</dbReference>
<gene>
    <name evidence="1" type="ORF">FDA94_29215</name>
</gene>
<dbReference type="InterPro" id="IPR024364">
    <property type="entry name" value="Baseplate_phage_T4-like"/>
</dbReference>
<reference evidence="1 2" key="1">
    <citation type="submission" date="2019-04" db="EMBL/GenBank/DDBJ databases">
        <title>Herbidospora sp. NEAU-GS14.nov., a novel actinomycete isolated from soil.</title>
        <authorList>
            <person name="Han L."/>
        </authorList>
    </citation>
    <scope>NUCLEOTIDE SEQUENCE [LARGE SCALE GENOMIC DNA]</scope>
    <source>
        <strain evidence="1 2">NEAU-GS14</strain>
    </source>
</reference>
<keyword evidence="2" id="KW-1185">Reference proteome</keyword>
<organism evidence="1 2">
    <name type="scientific">Herbidospora galbida</name>
    <dbReference type="NCBI Taxonomy" id="2575442"/>
    <lineage>
        <taxon>Bacteria</taxon>
        <taxon>Bacillati</taxon>
        <taxon>Actinomycetota</taxon>
        <taxon>Actinomycetes</taxon>
        <taxon>Streptosporangiales</taxon>
        <taxon>Streptosporangiaceae</taxon>
        <taxon>Herbidospora</taxon>
    </lineage>
</organism>
<name>A0A4U3MAT3_9ACTN</name>
<comment type="caution">
    <text evidence="1">The sequence shown here is derived from an EMBL/GenBank/DDBJ whole genome shotgun (WGS) entry which is preliminary data.</text>
</comment>
<dbReference type="EMBL" id="SZQA01000033">
    <property type="protein sequence ID" value="TKK84696.1"/>
    <property type="molecule type" value="Genomic_DNA"/>
</dbReference>
<protein>
    <submittedName>
        <fullName evidence="1">Uncharacterized protein</fullName>
    </submittedName>
</protein>
<proteinExistence type="predicted"/>
<sequence>MAAISSVLDEQIEQPVMQAPPADVVTLPCGLMVPGEAVITTAQVRELTGLAEEAIARAATSSGRGERALAALLEHGVVKLGRLEATDKLLNQLTIGDRDCLVLEIRRMTYGDTIEYERWVCPECQGEFELSVSLDDIPVVTSDEPGKNTLTVPLRKGRTATVRMATGADQDAISQTKAKTGAEIDTELLMRTVMSVTDVNGNEHSTVGNRQAVREQMSMADRASILKAIRKQRPGPRLDEVKVTCPDCGESKEITVTLDALFQS</sequence>
<dbReference type="AlphaFoldDB" id="A0A4U3MAT3"/>
<evidence type="ECO:0000313" key="2">
    <source>
        <dbReference type="Proteomes" id="UP000308705"/>
    </source>
</evidence>
<dbReference type="Proteomes" id="UP000308705">
    <property type="component" value="Unassembled WGS sequence"/>
</dbReference>
<dbReference type="OrthoDB" id="283948at2"/>